<accession>A0A1H5K2Y5</accession>
<protein>
    <submittedName>
        <fullName evidence="3">Uncharacterized protein</fullName>
    </submittedName>
</protein>
<dbReference type="GeneID" id="95516627"/>
<organism evidence="3 4">
    <name type="scientific">Streptomyces misionensis</name>
    <dbReference type="NCBI Taxonomy" id="67331"/>
    <lineage>
        <taxon>Bacteria</taxon>
        <taxon>Bacillati</taxon>
        <taxon>Actinomycetota</taxon>
        <taxon>Actinomycetes</taxon>
        <taxon>Kitasatosporales</taxon>
        <taxon>Streptomycetaceae</taxon>
        <taxon>Streptomyces</taxon>
    </lineage>
</organism>
<dbReference type="RefSeq" id="WP_074996406.1">
    <property type="nucleotide sequence ID" value="NZ_FNTD01000005.1"/>
</dbReference>
<name>A0A1H5K2Y5_9ACTN</name>
<dbReference type="EMBL" id="FNTD01000005">
    <property type="protein sequence ID" value="SEE59075.1"/>
    <property type="molecule type" value="Genomic_DNA"/>
</dbReference>
<reference evidence="3 4" key="1">
    <citation type="submission" date="2016-10" db="EMBL/GenBank/DDBJ databases">
        <authorList>
            <person name="de Groot N.N."/>
        </authorList>
    </citation>
    <scope>NUCLEOTIDE SEQUENCE [LARGE SCALE GENOMIC DNA]</scope>
    <source>
        <strain evidence="3 4">DSM 40306</strain>
    </source>
</reference>
<evidence type="ECO:0000313" key="3">
    <source>
        <dbReference type="EMBL" id="SEE59075.1"/>
    </source>
</evidence>
<feature type="region of interest" description="Disordered" evidence="1">
    <location>
        <begin position="92"/>
        <end position="114"/>
    </location>
</feature>
<dbReference type="STRING" id="67331.SAMN04490357_7679"/>
<proteinExistence type="predicted"/>
<evidence type="ECO:0000313" key="4">
    <source>
        <dbReference type="Proteomes" id="UP000182375"/>
    </source>
</evidence>
<keyword evidence="2" id="KW-1133">Transmembrane helix</keyword>
<evidence type="ECO:0000256" key="2">
    <source>
        <dbReference type="SAM" id="Phobius"/>
    </source>
</evidence>
<feature type="compositionally biased region" description="Polar residues" evidence="1">
    <location>
        <begin position="104"/>
        <end position="114"/>
    </location>
</feature>
<dbReference type="AlphaFoldDB" id="A0A1H5K2Y5"/>
<dbReference type="Proteomes" id="UP000182375">
    <property type="component" value="Unassembled WGS sequence"/>
</dbReference>
<sequence length="114" mass="11941">MTHLIRAARRVAGLAVALAHMLLALCAGDAAGTLAWQDGYTIPLDTTSSAAWNGALVIALLTVLGVLLLPEPWVTQLRYLVMGRPVAPCPECGGLATQPDDENGPNTNPKEIAQ</sequence>
<gene>
    <name evidence="3" type="ORF">SAMN04490357_7679</name>
</gene>
<evidence type="ECO:0000256" key="1">
    <source>
        <dbReference type="SAM" id="MobiDB-lite"/>
    </source>
</evidence>
<keyword evidence="2" id="KW-0472">Membrane</keyword>
<keyword evidence="2" id="KW-0812">Transmembrane</keyword>
<feature type="transmembrane region" description="Helical" evidence="2">
    <location>
        <begin position="51"/>
        <end position="69"/>
    </location>
</feature>